<evidence type="ECO:0000313" key="7">
    <source>
        <dbReference type="Proteomes" id="UP000516105"/>
    </source>
</evidence>
<sequence length="167" mass="18893">MSPLWLAVVILGFVTLQRLIELRLADSNSRKLLSEGAVEFGRDHYAFIVGLHMIWIAALWWWAPGQPIDFALLVLFALLQLGRVWVIATLGGRWTTRIIVMPGAPLVRTGPYRFLRHPNYLIVTLEIAVLPMVFGLWRIALVFSLLNAIILAVRIRAENRALASLRS</sequence>
<dbReference type="EMBL" id="CP060782">
    <property type="protein sequence ID" value="QNP45916.1"/>
    <property type="molecule type" value="Genomic_DNA"/>
</dbReference>
<evidence type="ECO:0000256" key="3">
    <source>
        <dbReference type="ARBA" id="ARBA00022989"/>
    </source>
</evidence>
<dbReference type="PANTHER" id="PTHR43847">
    <property type="entry name" value="BLL3993 PROTEIN"/>
    <property type="match status" value="1"/>
</dbReference>
<gene>
    <name evidence="6" type="ORF">H9L14_00990</name>
</gene>
<proteinExistence type="predicted"/>
<dbReference type="Pfam" id="PF04140">
    <property type="entry name" value="ICMT"/>
    <property type="match status" value="1"/>
</dbReference>
<evidence type="ECO:0000313" key="6">
    <source>
        <dbReference type="EMBL" id="QNP45916.1"/>
    </source>
</evidence>
<evidence type="ECO:0000256" key="4">
    <source>
        <dbReference type="ARBA" id="ARBA00023136"/>
    </source>
</evidence>
<organism evidence="6 7">
    <name type="scientific">Sphingomonas sediminicola</name>
    <dbReference type="NCBI Taxonomy" id="386874"/>
    <lineage>
        <taxon>Bacteria</taxon>
        <taxon>Pseudomonadati</taxon>
        <taxon>Pseudomonadota</taxon>
        <taxon>Alphaproteobacteria</taxon>
        <taxon>Sphingomonadales</taxon>
        <taxon>Sphingomonadaceae</taxon>
        <taxon>Sphingomonas</taxon>
    </lineage>
</organism>
<evidence type="ECO:0000256" key="5">
    <source>
        <dbReference type="SAM" id="Phobius"/>
    </source>
</evidence>
<dbReference type="Proteomes" id="UP000516105">
    <property type="component" value="Chromosome"/>
</dbReference>
<feature type="transmembrane region" description="Helical" evidence="5">
    <location>
        <begin position="70"/>
        <end position="88"/>
    </location>
</feature>
<name>A0ABX6T953_9SPHN</name>
<accession>A0ABX6T953</accession>
<keyword evidence="2 5" id="KW-0812">Transmembrane</keyword>
<comment type="subcellular location">
    <subcellularLocation>
        <location evidence="1">Membrane</location>
        <topology evidence="1">Multi-pass membrane protein</topology>
    </subcellularLocation>
</comment>
<evidence type="ECO:0000256" key="1">
    <source>
        <dbReference type="ARBA" id="ARBA00004141"/>
    </source>
</evidence>
<evidence type="ECO:0008006" key="8">
    <source>
        <dbReference type="Google" id="ProtNLM"/>
    </source>
</evidence>
<protein>
    <recommendedName>
        <fullName evidence="8">Isoprenylcysteine carboxyl methyltransferase family protein</fullName>
    </recommendedName>
</protein>
<dbReference type="InterPro" id="IPR007269">
    <property type="entry name" value="ICMT_MeTrfase"/>
</dbReference>
<dbReference type="InterPro" id="IPR052527">
    <property type="entry name" value="Metal_cation-efflux_comp"/>
</dbReference>
<feature type="transmembrane region" description="Helical" evidence="5">
    <location>
        <begin position="120"/>
        <end position="153"/>
    </location>
</feature>
<keyword evidence="4 5" id="KW-0472">Membrane</keyword>
<dbReference type="RefSeq" id="WP_187708869.1">
    <property type="nucleotide sequence ID" value="NZ_CP060782.1"/>
</dbReference>
<evidence type="ECO:0000256" key="2">
    <source>
        <dbReference type="ARBA" id="ARBA00022692"/>
    </source>
</evidence>
<keyword evidence="3 5" id="KW-1133">Transmembrane helix</keyword>
<keyword evidence="7" id="KW-1185">Reference proteome</keyword>
<dbReference type="Gene3D" id="1.20.120.1630">
    <property type="match status" value="1"/>
</dbReference>
<reference evidence="6 7" key="1">
    <citation type="submission" date="2020-08" db="EMBL/GenBank/DDBJ databases">
        <title>Genome sequence of Sphingomonas sediminicola KACC 15039T.</title>
        <authorList>
            <person name="Hyun D.-W."/>
            <person name="Bae J.-W."/>
        </authorList>
    </citation>
    <scope>NUCLEOTIDE SEQUENCE [LARGE SCALE GENOMIC DNA]</scope>
    <source>
        <strain evidence="6 7">KACC 15039</strain>
    </source>
</reference>
<dbReference type="PANTHER" id="PTHR43847:SF1">
    <property type="entry name" value="BLL3993 PROTEIN"/>
    <property type="match status" value="1"/>
</dbReference>
<feature type="transmembrane region" description="Helical" evidence="5">
    <location>
        <begin position="44"/>
        <end position="63"/>
    </location>
</feature>